<evidence type="ECO:0000256" key="1">
    <source>
        <dbReference type="ARBA" id="ARBA00022729"/>
    </source>
</evidence>
<dbReference type="Proteomes" id="UP000466694">
    <property type="component" value="Unassembled WGS sequence"/>
</dbReference>
<dbReference type="PANTHER" id="PTHR34606">
    <property type="entry name" value="BON DOMAIN-CONTAINING PROTEIN"/>
    <property type="match status" value="1"/>
</dbReference>
<dbReference type="Gene3D" id="3.30.1340.30">
    <property type="match status" value="3"/>
</dbReference>
<gene>
    <name evidence="3" type="ORF">GHK48_26570</name>
</gene>
<dbReference type="InterPro" id="IPR014004">
    <property type="entry name" value="Transpt-assoc_nodulatn_dom_bac"/>
</dbReference>
<organism evidence="3 4">
    <name type="scientific">Rhizobium fredii</name>
    <name type="common">Sinorhizobium fredii</name>
    <dbReference type="NCBI Taxonomy" id="380"/>
    <lineage>
        <taxon>Bacteria</taxon>
        <taxon>Pseudomonadati</taxon>
        <taxon>Pseudomonadota</taxon>
        <taxon>Alphaproteobacteria</taxon>
        <taxon>Hyphomicrobiales</taxon>
        <taxon>Rhizobiaceae</taxon>
        <taxon>Sinorhizobium/Ensifer group</taxon>
        <taxon>Sinorhizobium</taxon>
    </lineage>
</organism>
<accession>A0A844AF90</accession>
<dbReference type="InterPro" id="IPR051686">
    <property type="entry name" value="Lipoprotein_DolP"/>
</dbReference>
<dbReference type="InterPro" id="IPR007055">
    <property type="entry name" value="BON_dom"/>
</dbReference>
<dbReference type="SMART" id="SM00749">
    <property type="entry name" value="BON"/>
    <property type="match status" value="3"/>
</dbReference>
<comment type="caution">
    <text evidence="3">The sequence shown here is derived from an EMBL/GenBank/DDBJ whole genome shotgun (WGS) entry which is preliminary data.</text>
</comment>
<keyword evidence="1" id="KW-0732">Signal</keyword>
<dbReference type="PROSITE" id="PS50914">
    <property type="entry name" value="BON"/>
    <property type="match status" value="3"/>
</dbReference>
<sequence length="251" mass="27476">MSQCLSPAGPAIDARQCVKSRRRYDWDVKSPRGGYDMDDIILRQDIIDELEFEPSIDAANIGVAVEDGVVTLTGHVPTYAQRATAEDVVRRVKGVRGIAQEIEVRPFGANRTADDEIAKRALNTISWNTAVPKDSVQVKVRQGWVTLTGKVGWHYQRTAAADAVRNLAGVVGVNNSIEVKPPASASDVKKRIEDALKRNAELEAQAIRVDVLNDKVILKGKVNAWVERSAAERAAWSAPGVREVEDQLTVS</sequence>
<evidence type="ECO:0000313" key="4">
    <source>
        <dbReference type="Proteomes" id="UP000466694"/>
    </source>
</evidence>
<dbReference type="AlphaFoldDB" id="A0A844AF90"/>
<reference evidence="3 4" key="1">
    <citation type="journal article" date="2013" name="Genome Biol.">
        <title>Comparative genomics of the core and accessory genomes of 48 Sinorhizobium strains comprising five genospecies.</title>
        <authorList>
            <person name="Sugawara M."/>
            <person name="Epstein B."/>
            <person name="Badgley B.D."/>
            <person name="Unno T."/>
            <person name="Xu L."/>
            <person name="Reese J."/>
            <person name="Gyaneshwar P."/>
            <person name="Denny R."/>
            <person name="Mudge J."/>
            <person name="Bharti A.K."/>
            <person name="Farmer A.D."/>
            <person name="May G.D."/>
            <person name="Woodward J.E."/>
            <person name="Medigue C."/>
            <person name="Vallenet D."/>
            <person name="Lajus A."/>
            <person name="Rouy Z."/>
            <person name="Martinez-Vaz B."/>
            <person name="Tiffin P."/>
            <person name="Young N.D."/>
            <person name="Sadowsky M.J."/>
        </authorList>
    </citation>
    <scope>NUCLEOTIDE SEQUENCE [LARGE SCALE GENOMIC DNA]</scope>
    <source>
        <strain evidence="3 4">USDA205</strain>
    </source>
</reference>
<dbReference type="EMBL" id="WISZ01000192">
    <property type="protein sequence ID" value="MQX11719.1"/>
    <property type="molecule type" value="Genomic_DNA"/>
</dbReference>
<protein>
    <submittedName>
        <fullName evidence="3">BON domain-containing protein</fullName>
    </submittedName>
</protein>
<name>A0A844AF90_RHIFR</name>
<proteinExistence type="predicted"/>
<evidence type="ECO:0000313" key="3">
    <source>
        <dbReference type="EMBL" id="MQX11719.1"/>
    </source>
</evidence>
<dbReference type="PANTHER" id="PTHR34606:SF4">
    <property type="entry name" value="OUTER MEMBRANE LIPOPROTEIN DOLP"/>
    <property type="match status" value="1"/>
</dbReference>
<evidence type="ECO:0000259" key="2">
    <source>
        <dbReference type="PROSITE" id="PS50914"/>
    </source>
</evidence>
<feature type="domain" description="BON" evidence="2">
    <location>
        <begin position="38"/>
        <end position="106"/>
    </location>
</feature>
<feature type="domain" description="BON" evidence="2">
    <location>
        <begin position="113"/>
        <end position="181"/>
    </location>
</feature>
<dbReference type="Pfam" id="PF04972">
    <property type="entry name" value="BON"/>
    <property type="match status" value="3"/>
</dbReference>
<feature type="domain" description="BON" evidence="2">
    <location>
        <begin position="184"/>
        <end position="251"/>
    </location>
</feature>